<evidence type="ECO:0000313" key="10">
    <source>
        <dbReference type="Proteomes" id="UP000501534"/>
    </source>
</evidence>
<dbReference type="GO" id="GO:0050532">
    <property type="term" value="F:2-phosphosulfolactate phosphatase activity"/>
    <property type="evidence" value="ECO:0007669"/>
    <property type="project" value="UniProtKB-EC"/>
</dbReference>
<evidence type="ECO:0000256" key="2">
    <source>
        <dbReference type="ARBA" id="ARBA00009997"/>
    </source>
</evidence>
<evidence type="ECO:0000256" key="3">
    <source>
        <dbReference type="ARBA" id="ARBA00012953"/>
    </source>
</evidence>
<dbReference type="Proteomes" id="UP000501534">
    <property type="component" value="Chromosome"/>
</dbReference>
<evidence type="ECO:0000256" key="1">
    <source>
        <dbReference type="ARBA" id="ARBA00001946"/>
    </source>
</evidence>
<keyword evidence="8" id="KW-0812">Transmembrane</keyword>
<gene>
    <name evidence="9" type="primary">comB</name>
    <name evidence="9" type="ORF">DSM104443_00136</name>
</gene>
<accession>A0A6M4GP55</accession>
<keyword evidence="8" id="KW-1133">Transmembrane helix</keyword>
<comment type="similarity">
    <text evidence="2">Belongs to the ComB family.</text>
</comment>
<reference evidence="9 10" key="1">
    <citation type="submission" date="2020-04" db="EMBL/GenBank/DDBJ databases">
        <title>Usitatibacter rugosus gen. nov., sp. nov. and Usitatibacter palustris sp. nov., novel members of Usitatibacteraceae fam. nov. within the order Nitrosomonadales isolated from soil.</title>
        <authorList>
            <person name="Huber K.J."/>
            <person name="Neumann-Schaal M."/>
            <person name="Geppert A."/>
            <person name="Luckner M."/>
            <person name="Wanner G."/>
            <person name="Overmann J."/>
        </authorList>
    </citation>
    <scope>NUCLEOTIDE SEQUENCE [LARGE SCALE GENOMIC DNA]</scope>
    <source>
        <strain evidence="9 10">0125_3</strain>
    </source>
</reference>
<evidence type="ECO:0000256" key="4">
    <source>
        <dbReference type="ARBA" id="ARBA00021948"/>
    </source>
</evidence>
<name>A0A6M4GP55_9PROT</name>
<dbReference type="Gene3D" id="3.90.1560.10">
    <property type="entry name" value="ComB-like"/>
    <property type="match status" value="1"/>
</dbReference>
<comment type="cofactor">
    <cofactor evidence="1">
        <name>Mg(2+)</name>
        <dbReference type="ChEBI" id="CHEBI:18420"/>
    </cofactor>
</comment>
<evidence type="ECO:0000256" key="6">
    <source>
        <dbReference type="ARBA" id="ARBA00022842"/>
    </source>
</evidence>
<evidence type="ECO:0000256" key="5">
    <source>
        <dbReference type="ARBA" id="ARBA00022801"/>
    </source>
</evidence>
<protein>
    <recommendedName>
        <fullName evidence="4">Probable 2-phosphosulfolactate phosphatase</fullName>
        <ecNumber evidence="3">3.1.3.71</ecNumber>
    </recommendedName>
</protein>
<sequence length="244" mass="25848">MTRRVHVLMRKEDLDAERLPGKVVIVLDVLFATTTIAAAFAAGATEVVPALDGDSARAAAKGRAEGTYVLSGELRAETIAGFHHPSPLALTSRAPLKGSTLIYATTNGTVAIAKSVGADHVYAAALVNARAVVDRVRDQHPEETVLIVCSGSVQNFNLEDFYGAGHFAKLFARDGGVDLSDAALAAIKLFDGTTPDECLRDSRVGRMMRERGLDAEVAYAAQRDVLSVIPHLEQGVLRDAGRAA</sequence>
<keyword evidence="10" id="KW-1185">Reference proteome</keyword>
<evidence type="ECO:0000313" key="9">
    <source>
        <dbReference type="EMBL" id="QJR09100.1"/>
    </source>
</evidence>
<dbReference type="KEGG" id="uru:DSM104443_00136"/>
<dbReference type="PANTHER" id="PTHR37311:SF1">
    <property type="entry name" value="2-PHOSPHOSULFOLACTATE PHOSPHATASE-RELATED"/>
    <property type="match status" value="1"/>
</dbReference>
<comment type="catalytic activity">
    <reaction evidence="7">
        <text>(2R)-O-phospho-3-sulfolactate + H2O = (2R)-3-sulfolactate + phosphate</text>
        <dbReference type="Rhea" id="RHEA:23416"/>
        <dbReference type="ChEBI" id="CHEBI:15377"/>
        <dbReference type="ChEBI" id="CHEBI:15597"/>
        <dbReference type="ChEBI" id="CHEBI:43474"/>
        <dbReference type="ChEBI" id="CHEBI:58738"/>
        <dbReference type="EC" id="3.1.3.71"/>
    </reaction>
</comment>
<dbReference type="GO" id="GO:0000287">
    <property type="term" value="F:magnesium ion binding"/>
    <property type="evidence" value="ECO:0007669"/>
    <property type="project" value="InterPro"/>
</dbReference>
<evidence type="ECO:0000256" key="8">
    <source>
        <dbReference type="SAM" id="Phobius"/>
    </source>
</evidence>
<dbReference type="EMBL" id="CP053069">
    <property type="protein sequence ID" value="QJR09100.1"/>
    <property type="molecule type" value="Genomic_DNA"/>
</dbReference>
<proteinExistence type="inferred from homology"/>
<feature type="transmembrane region" description="Helical" evidence="8">
    <location>
        <begin position="21"/>
        <end position="42"/>
    </location>
</feature>
<keyword evidence="5 9" id="KW-0378">Hydrolase</keyword>
<dbReference type="PANTHER" id="PTHR37311">
    <property type="entry name" value="2-PHOSPHOSULFOLACTATE PHOSPHATASE-RELATED"/>
    <property type="match status" value="1"/>
</dbReference>
<dbReference type="SUPFAM" id="SSF142823">
    <property type="entry name" value="ComB-like"/>
    <property type="match status" value="1"/>
</dbReference>
<dbReference type="EC" id="3.1.3.71" evidence="3"/>
<dbReference type="AlphaFoldDB" id="A0A6M4GP55"/>
<dbReference type="Pfam" id="PF04029">
    <property type="entry name" value="2-ph_phosp"/>
    <property type="match status" value="1"/>
</dbReference>
<dbReference type="InterPro" id="IPR036702">
    <property type="entry name" value="ComB-like_sf"/>
</dbReference>
<evidence type="ECO:0000256" key="7">
    <source>
        <dbReference type="ARBA" id="ARBA00033711"/>
    </source>
</evidence>
<organism evidence="9 10">
    <name type="scientific">Usitatibacter rugosus</name>
    <dbReference type="NCBI Taxonomy" id="2732067"/>
    <lineage>
        <taxon>Bacteria</taxon>
        <taxon>Pseudomonadati</taxon>
        <taxon>Pseudomonadota</taxon>
        <taxon>Betaproteobacteria</taxon>
        <taxon>Nitrosomonadales</taxon>
        <taxon>Usitatibacteraceae</taxon>
        <taxon>Usitatibacter</taxon>
    </lineage>
</organism>
<dbReference type="GO" id="GO:0050545">
    <property type="term" value="F:sulfopyruvate decarboxylase activity"/>
    <property type="evidence" value="ECO:0007669"/>
    <property type="project" value="TreeGrafter"/>
</dbReference>
<keyword evidence="8" id="KW-0472">Membrane</keyword>
<dbReference type="InterPro" id="IPR005238">
    <property type="entry name" value="ComB-like"/>
</dbReference>
<keyword evidence="6" id="KW-0460">Magnesium</keyword>
<dbReference type="RefSeq" id="WP_171088800.1">
    <property type="nucleotide sequence ID" value="NZ_CP053069.1"/>
</dbReference>